<feature type="domain" description="SRR1-like" evidence="3">
    <location>
        <begin position="99"/>
        <end position="272"/>
    </location>
</feature>
<accession>A0AAX6H1Z0</accession>
<evidence type="ECO:0000313" key="5">
    <source>
        <dbReference type="Proteomes" id="UP001140949"/>
    </source>
</evidence>
<protein>
    <submittedName>
        <fullName evidence="4">Protein SENSITIVITY TO RED LIGHT REDUCED 1</fullName>
    </submittedName>
</protein>
<evidence type="ECO:0000313" key="4">
    <source>
        <dbReference type="EMBL" id="KAJ6834638.1"/>
    </source>
</evidence>
<dbReference type="AlphaFoldDB" id="A0AAX6H1Z0"/>
<dbReference type="PANTHER" id="PTHR28626">
    <property type="entry name" value="SRR1-LIKE PROTEIN"/>
    <property type="match status" value="1"/>
</dbReference>
<name>A0AAX6H1Z0_IRIPA</name>
<reference evidence="4" key="2">
    <citation type="submission" date="2023-04" db="EMBL/GenBank/DDBJ databases">
        <authorList>
            <person name="Bruccoleri R.E."/>
            <person name="Oakeley E.J."/>
            <person name="Faust A.-M."/>
            <person name="Dessus-Babus S."/>
            <person name="Altorfer M."/>
            <person name="Burckhardt D."/>
            <person name="Oertli M."/>
            <person name="Naumann U."/>
            <person name="Petersen F."/>
            <person name="Wong J."/>
        </authorList>
    </citation>
    <scope>NUCLEOTIDE SEQUENCE</scope>
    <source>
        <strain evidence="4">GSM-AAB239-AS_SAM_17_03QT</strain>
        <tissue evidence="4">Leaf</tissue>
    </source>
</reference>
<comment type="similarity">
    <text evidence="1">Belongs to the SRR1 family.</text>
</comment>
<feature type="region of interest" description="Disordered" evidence="2">
    <location>
        <begin position="1"/>
        <end position="58"/>
    </location>
</feature>
<gene>
    <name evidence="4" type="ORF">M6B38_333735</name>
</gene>
<sequence>MSPNPTPNPNDTWTIVSHRKNRTNQPKRAPYPQTLTLAPQTPTPWSPSHSQSDPHKIHQKIQSSLQRLRSSKFHHQFLSQLRSPQLQSPLAAALGPRFHLVVYGIGSVESFETPRLQISLAVLLLRELGDRILSVQVFDPVLSSAECDTMEELGFSVMRADEHGRREVKVATLFFMPHCELQLYDSLLEANWGSEGLKKMAILGNSFGGYGRAAEERSGNGSVRFESEGRRVLQAKRFVREVEMDGVGKDEKEEEENAVGFYRAFHDLSWHFFELDDDCDMNII</sequence>
<dbReference type="InterPro" id="IPR012942">
    <property type="entry name" value="SRR1-like"/>
</dbReference>
<evidence type="ECO:0000256" key="1">
    <source>
        <dbReference type="ARBA" id="ARBA00009856"/>
    </source>
</evidence>
<keyword evidence="5" id="KW-1185">Reference proteome</keyword>
<evidence type="ECO:0000256" key="2">
    <source>
        <dbReference type="SAM" id="MobiDB-lite"/>
    </source>
</evidence>
<comment type="caution">
    <text evidence="4">The sequence shown here is derived from an EMBL/GenBank/DDBJ whole genome shotgun (WGS) entry which is preliminary data.</text>
</comment>
<dbReference type="Proteomes" id="UP001140949">
    <property type="component" value="Unassembled WGS sequence"/>
</dbReference>
<reference evidence="4" key="1">
    <citation type="journal article" date="2023" name="GigaByte">
        <title>Genome assembly of the bearded iris, Iris pallida Lam.</title>
        <authorList>
            <person name="Bruccoleri R.E."/>
            <person name="Oakeley E.J."/>
            <person name="Faust A.M.E."/>
            <person name="Altorfer M."/>
            <person name="Dessus-Babus S."/>
            <person name="Burckhardt D."/>
            <person name="Oertli M."/>
            <person name="Naumann U."/>
            <person name="Petersen F."/>
            <person name="Wong J."/>
        </authorList>
    </citation>
    <scope>NUCLEOTIDE SEQUENCE</scope>
    <source>
        <strain evidence="4">GSM-AAB239-AS_SAM_17_03QT</strain>
    </source>
</reference>
<dbReference type="InterPro" id="IPR040044">
    <property type="entry name" value="SRR1L"/>
</dbReference>
<dbReference type="EMBL" id="JANAVB010014200">
    <property type="protein sequence ID" value="KAJ6834638.1"/>
    <property type="molecule type" value="Genomic_DNA"/>
</dbReference>
<proteinExistence type="inferred from homology"/>
<evidence type="ECO:0000259" key="3">
    <source>
        <dbReference type="Pfam" id="PF07985"/>
    </source>
</evidence>
<organism evidence="4 5">
    <name type="scientific">Iris pallida</name>
    <name type="common">Sweet iris</name>
    <dbReference type="NCBI Taxonomy" id="29817"/>
    <lineage>
        <taxon>Eukaryota</taxon>
        <taxon>Viridiplantae</taxon>
        <taxon>Streptophyta</taxon>
        <taxon>Embryophyta</taxon>
        <taxon>Tracheophyta</taxon>
        <taxon>Spermatophyta</taxon>
        <taxon>Magnoliopsida</taxon>
        <taxon>Liliopsida</taxon>
        <taxon>Asparagales</taxon>
        <taxon>Iridaceae</taxon>
        <taxon>Iridoideae</taxon>
        <taxon>Irideae</taxon>
        <taxon>Iris</taxon>
    </lineage>
</organism>
<dbReference type="PANTHER" id="PTHR28626:SF3">
    <property type="entry name" value="SRR1-LIKE PROTEIN"/>
    <property type="match status" value="1"/>
</dbReference>
<dbReference type="GO" id="GO:0005634">
    <property type="term" value="C:nucleus"/>
    <property type="evidence" value="ECO:0007669"/>
    <property type="project" value="TreeGrafter"/>
</dbReference>
<dbReference type="GO" id="GO:0005737">
    <property type="term" value="C:cytoplasm"/>
    <property type="evidence" value="ECO:0007669"/>
    <property type="project" value="TreeGrafter"/>
</dbReference>
<dbReference type="Pfam" id="PF07985">
    <property type="entry name" value="SRR1"/>
    <property type="match status" value="1"/>
</dbReference>